<feature type="domain" description="PAC" evidence="9">
    <location>
        <begin position="377"/>
        <end position="428"/>
    </location>
</feature>
<dbReference type="CDD" id="cd00130">
    <property type="entry name" value="PAS"/>
    <property type="match status" value="9"/>
</dbReference>
<dbReference type="PANTHER" id="PTHR43304">
    <property type="entry name" value="PHYTOCHROME-LIKE PROTEIN CPH1"/>
    <property type="match status" value="1"/>
</dbReference>
<feature type="domain" description="PAS" evidence="8">
    <location>
        <begin position="174"/>
        <end position="247"/>
    </location>
</feature>
<dbReference type="Pfam" id="PF08448">
    <property type="entry name" value="PAS_4"/>
    <property type="match status" value="1"/>
</dbReference>
<dbReference type="SUPFAM" id="SSF47384">
    <property type="entry name" value="Homodimeric domain of signal transducing histidine kinase"/>
    <property type="match status" value="1"/>
</dbReference>
<evidence type="ECO:0000256" key="2">
    <source>
        <dbReference type="ARBA" id="ARBA00012438"/>
    </source>
</evidence>
<dbReference type="SMART" id="SM00065">
    <property type="entry name" value="GAF"/>
    <property type="match status" value="3"/>
</dbReference>
<keyword evidence="4" id="KW-0808">Transferase</keyword>
<evidence type="ECO:0000256" key="4">
    <source>
        <dbReference type="ARBA" id="ARBA00022679"/>
    </source>
</evidence>
<dbReference type="InterPro" id="IPR013767">
    <property type="entry name" value="PAS_fold"/>
</dbReference>
<evidence type="ECO:0000259" key="9">
    <source>
        <dbReference type="PROSITE" id="PS50113"/>
    </source>
</evidence>
<dbReference type="EC" id="2.7.13.3" evidence="2"/>
<reference evidence="11" key="1">
    <citation type="journal article" date="2019" name="Int. J. Syst. Evol. Microbiol.">
        <title>The Global Catalogue of Microorganisms (GCM) 10K type strain sequencing project: providing services to taxonomists for standard genome sequencing and annotation.</title>
        <authorList>
            <consortium name="The Broad Institute Genomics Platform"/>
            <consortium name="The Broad Institute Genome Sequencing Center for Infectious Disease"/>
            <person name="Wu L."/>
            <person name="Ma J."/>
        </authorList>
    </citation>
    <scope>NUCLEOTIDE SEQUENCE [LARGE SCALE GENOMIC DNA]</scope>
    <source>
        <strain evidence="11">CECT 7706</strain>
    </source>
</reference>
<evidence type="ECO:0000259" key="7">
    <source>
        <dbReference type="PROSITE" id="PS50109"/>
    </source>
</evidence>
<evidence type="ECO:0000259" key="8">
    <source>
        <dbReference type="PROSITE" id="PS50112"/>
    </source>
</evidence>
<evidence type="ECO:0000313" key="10">
    <source>
        <dbReference type="EMBL" id="MDN3689814.1"/>
    </source>
</evidence>
<dbReference type="Gene3D" id="3.30.450.40">
    <property type="match status" value="3"/>
</dbReference>
<dbReference type="PRINTS" id="PR00344">
    <property type="entry name" value="BCTRLSENSOR"/>
</dbReference>
<feature type="domain" description="PAC" evidence="9">
    <location>
        <begin position="251"/>
        <end position="304"/>
    </location>
</feature>
<dbReference type="InterPro" id="IPR000014">
    <property type="entry name" value="PAS"/>
</dbReference>
<dbReference type="InterPro" id="IPR035965">
    <property type="entry name" value="PAS-like_dom_sf"/>
</dbReference>
<dbReference type="SMART" id="SM00388">
    <property type="entry name" value="HisKA"/>
    <property type="match status" value="1"/>
</dbReference>
<dbReference type="PROSITE" id="PS50112">
    <property type="entry name" value="PAS"/>
    <property type="match status" value="8"/>
</dbReference>
<dbReference type="InterPro" id="IPR036097">
    <property type="entry name" value="HisK_dim/P_sf"/>
</dbReference>
<dbReference type="SUPFAM" id="SSF55874">
    <property type="entry name" value="ATPase domain of HSP90 chaperone/DNA topoisomerase II/histidine kinase"/>
    <property type="match status" value="1"/>
</dbReference>
<dbReference type="Pfam" id="PF00512">
    <property type="entry name" value="HisKA"/>
    <property type="match status" value="1"/>
</dbReference>
<protein>
    <recommendedName>
        <fullName evidence="2">histidine kinase</fullName>
        <ecNumber evidence="2">2.7.13.3</ecNumber>
    </recommendedName>
</protein>
<feature type="domain" description="PAC" evidence="9">
    <location>
        <begin position="1020"/>
        <end position="1072"/>
    </location>
</feature>
<keyword evidence="11" id="KW-1185">Reference proteome</keyword>
<comment type="catalytic activity">
    <reaction evidence="1">
        <text>ATP + protein L-histidine = ADP + protein N-phospho-L-histidine.</text>
        <dbReference type="EC" id="2.7.13.3"/>
    </reaction>
</comment>
<feature type="coiled-coil region" evidence="6">
    <location>
        <begin position="1889"/>
        <end position="1916"/>
    </location>
</feature>
<dbReference type="Gene3D" id="1.10.287.130">
    <property type="match status" value="1"/>
</dbReference>
<feature type="domain" description="Histidine kinase" evidence="7">
    <location>
        <begin position="1923"/>
        <end position="2137"/>
    </location>
</feature>
<dbReference type="InterPro" id="IPR052162">
    <property type="entry name" value="Sensor_kinase/Photoreceptor"/>
</dbReference>
<dbReference type="InterPro" id="IPR003018">
    <property type="entry name" value="GAF"/>
</dbReference>
<keyword evidence="5" id="KW-0418">Kinase</keyword>
<feature type="domain" description="PAS" evidence="8">
    <location>
        <begin position="943"/>
        <end position="1015"/>
    </location>
</feature>
<dbReference type="InterPro" id="IPR000700">
    <property type="entry name" value="PAS-assoc_C"/>
</dbReference>
<feature type="domain" description="PAS" evidence="8">
    <location>
        <begin position="561"/>
        <end position="634"/>
    </location>
</feature>
<dbReference type="InterPro" id="IPR036890">
    <property type="entry name" value="HATPase_C_sf"/>
</dbReference>
<evidence type="ECO:0000313" key="11">
    <source>
        <dbReference type="Proteomes" id="UP001236663"/>
    </source>
</evidence>
<dbReference type="PROSITE" id="PS50113">
    <property type="entry name" value="PAC"/>
    <property type="match status" value="6"/>
</dbReference>
<comment type="caution">
    <text evidence="10">The sequence shown here is derived from an EMBL/GenBank/DDBJ whole genome shotgun (WGS) entry which is preliminary data.</text>
</comment>
<feature type="domain" description="PAS" evidence="8">
    <location>
        <begin position="814"/>
        <end position="851"/>
    </location>
</feature>
<feature type="domain" description="PAC" evidence="9">
    <location>
        <begin position="762"/>
        <end position="813"/>
    </location>
</feature>
<dbReference type="InterPro" id="IPR005467">
    <property type="entry name" value="His_kinase_dom"/>
</dbReference>
<dbReference type="Pfam" id="PF08447">
    <property type="entry name" value="PAS_3"/>
    <property type="match status" value="7"/>
</dbReference>
<dbReference type="CDD" id="cd00082">
    <property type="entry name" value="HisKA"/>
    <property type="match status" value="1"/>
</dbReference>
<evidence type="ECO:0000256" key="6">
    <source>
        <dbReference type="SAM" id="Coils"/>
    </source>
</evidence>
<dbReference type="InterPro" id="IPR001610">
    <property type="entry name" value="PAC"/>
</dbReference>
<dbReference type="Pfam" id="PF00989">
    <property type="entry name" value="PAS"/>
    <property type="match status" value="1"/>
</dbReference>
<feature type="domain" description="PAS" evidence="8">
    <location>
        <begin position="1652"/>
        <end position="1722"/>
    </location>
</feature>
<dbReference type="Pfam" id="PF01590">
    <property type="entry name" value="GAF"/>
    <property type="match status" value="2"/>
</dbReference>
<organism evidence="10 11">
    <name type="scientific">Cyclobacterium jeungdonense</name>
    <dbReference type="NCBI Taxonomy" id="708087"/>
    <lineage>
        <taxon>Bacteria</taxon>
        <taxon>Pseudomonadati</taxon>
        <taxon>Bacteroidota</taxon>
        <taxon>Cytophagia</taxon>
        <taxon>Cytophagales</taxon>
        <taxon>Cyclobacteriaceae</taxon>
        <taxon>Cyclobacterium</taxon>
    </lineage>
</organism>
<dbReference type="NCBIfam" id="TIGR00229">
    <property type="entry name" value="sensory_box"/>
    <property type="match status" value="8"/>
</dbReference>
<proteinExistence type="predicted"/>
<dbReference type="SMART" id="SM00086">
    <property type="entry name" value="PAC"/>
    <property type="match status" value="9"/>
</dbReference>
<evidence type="ECO:0000256" key="5">
    <source>
        <dbReference type="ARBA" id="ARBA00022777"/>
    </source>
</evidence>
<dbReference type="SMART" id="SM00091">
    <property type="entry name" value="PAS"/>
    <property type="match status" value="10"/>
</dbReference>
<dbReference type="SMART" id="SM00387">
    <property type="entry name" value="HATPase_c"/>
    <property type="match status" value="1"/>
</dbReference>
<evidence type="ECO:0000256" key="3">
    <source>
        <dbReference type="ARBA" id="ARBA00022553"/>
    </source>
</evidence>
<keyword evidence="6" id="KW-0175">Coiled coil</keyword>
<keyword evidence="3" id="KW-0597">Phosphoprotein</keyword>
<dbReference type="EMBL" id="JAUFQS010000047">
    <property type="protein sequence ID" value="MDN3689814.1"/>
    <property type="molecule type" value="Genomic_DNA"/>
</dbReference>
<dbReference type="InterPro" id="IPR004358">
    <property type="entry name" value="Sig_transdc_His_kin-like_C"/>
</dbReference>
<dbReference type="SUPFAM" id="SSF55785">
    <property type="entry name" value="PYP-like sensor domain (PAS domain)"/>
    <property type="match status" value="10"/>
</dbReference>
<feature type="coiled-coil region" evidence="6">
    <location>
        <begin position="154"/>
        <end position="181"/>
    </location>
</feature>
<feature type="domain" description="PAC" evidence="9">
    <location>
        <begin position="1846"/>
        <end position="1898"/>
    </location>
</feature>
<dbReference type="InterPro" id="IPR013656">
    <property type="entry name" value="PAS_4"/>
</dbReference>
<gene>
    <name evidence="10" type="ORF">QWZ15_18470</name>
</gene>
<dbReference type="Gene3D" id="3.30.450.20">
    <property type="entry name" value="PAS domain"/>
    <property type="match status" value="10"/>
</dbReference>
<dbReference type="Gene3D" id="3.30.565.10">
    <property type="entry name" value="Histidine kinase-like ATPase, C-terminal domain"/>
    <property type="match status" value="1"/>
</dbReference>
<sequence length="2150" mass="248021">MGSKKQQQVEGVLAAYGLLNGEPEKDFDAISQLASVLFSTPISLLTVLTEKKQYFKSRIGTDRTETSVEESFCRFSMENPDEVMVVADTRKDPRFKDNPMVTGDPKIVFYAGVPIFTPEGHPVGALCVIDHKPRSIEPEKLAALKSLGTQVKRILELRKSNQDLELTRDNLQKETHRLSNILEATQVGTWEWNMETDQVVINACYAEMVGYSKEELSPFTMETWYTLVHPEDRNVSDKILEECFSKKRDYYNIECRLIHKEGHLVWINDRGKVTKWSEDDRPLMMSGTHTDITERKNREIQFQSISDNIPGVVYRYRRYSDGTDALELVSNGASRLWGISPEMAMKDNQLIWDRYHREDYKVHLEKIYQSAKHLSFWTHEWRYLHPDGSTRWHKGMGNPSNLKDGSIVWDAVILDITKQKEAEIDLKNTFESLNERVKEQQCLYRITQLTNSVFDWDSLLDQAVEIIPTGWKHSESAIATIHYGSSGFFSSGFSPFSTYLTSSYGTIDEKKLTLRVGYPIGFQRDERDLFLKEEVRLLDTLAAHLGAAIDQLIAETAMKLSNERVNTLVRNINGIFWEADFQTSSMKFLSPQVSAILGYTVKEWMESENFWEEHIHEDDKDRIFTQAKDKIKAGEDYTLEYRMQAKNGNWIWFNDLVQVEEVQGRGTYLRGLMVDVTERKVAEEALEKSEKRFKALVQAGSDLIAILSNDSEYLYVSPNYTVHVGYEENEILGTKAIDKFHPDDRERVIAEFAGLAQKKRIKCSPYRFKRKDGSWCWLQSVATDLSGDPAVGGIVVNSVEITELIEAQERLKKSEARYRGFYESQTNYVLRTDMEGKYTYVNKKFIEDFGWIYPDGKIIGQSSLPSICEYDHQKVIEVVEKCLNNPEIVFKIEIDKPRQGGGTVTTLWDFICIVDGGGIPHEIQCMGIDISDRIEFERELKKNNERYEYVNRATKDAIYEWDVVADEFLWGEGFYRIFGFDKGEQISKISDWGEFMHPVDAEKNKDEWEQFLTNPEKKRWHKNFRFRHKSGTYLFTEEIAHLIRDESGEPLRMIGVLRDISEVKKASLLRELEHEISGFFKNEVNLNETLFGVLEYLSHYGGYVGGEIWMVGIKGKQLNMVQSYWRNGKLARIAGNTGSFSYGSGLPGKVWQDGIPQIFENLSEFPSLSRKKLLTSGNLKEAAGIPLLQKEQVVGVLLLFGEKQGNGILTDSHVFQPLGAFLGAEIRRKQQEEEMMLLFESAPEILAITDPDGYFVKVNPAFCQLLGYSSEELVSRPFTDFIHTEDLAKTKQEFPNMFTSDRKVRNFVNRYRTKSGAVRWISWNSSEVFGEEGLVFSYGHDISEMVKLQELLDNATQLSRVGSWEIDLKKEKLFLSTITREIYELPNDQFPNLEEAINFYRPDVREFLTETINETIQSGNPWDVQLPLITHTGKEKWVRSIGKAEFEEGKCTRLFGSIQDIHEQKTNEIQLTKNNRLLEVISKVIGKFLLVENWSQVLSEVFELTGKTISVDRVYFFQRHPHPNHGKPVISQTAEWSRKGIPSQLHNPDLQNMELDDYPEIYQRLQKGEPYAKNRRDLQAGKLKDILEAQGIVSTLAMPVIIDNEFNGLLGFDDCEKDRSWSENELSFLQTIAANLSSAIQRRNSQLALQQSFEEKNAILESIGEAFFALDNDWKIRYWNQRAEQLMGVNRSQLLGQVLFEVFPDAKKYKFQRQYINALETQSPVHFEEYFDPLNTWLEVNAYPSDEGLSVFIKDITKEKIASENVRQSNERFEKIAEATNDAIWDFDVENNRLFWGRGFQTLFGYDLESLTPTLDLLVSFIHPDDREKVASKIQQFLESETLTNWFEEYRFLQQNGFYAFVMDRAIFIRNQEGKVTRVVGAMTDITYRKEYEESLEALNQQMSVHSKELERSNLELEQFAYVASHDLQEPLRMVSSFMGLLERKYGPDLDEKAHQYIRFAIDGAKRMRQIILDLLEFSRIGKHEDSLKLISISQIVDEVCVLQKRIIREGNAKVIYGELPSVISYRAPLMQVFQNLIGNALKYKRPDNPPQIEIQAEAAGDFWRFFIKDNGIGIDPIYHEKIFIIFNRLHNNEEYTGTGMGLAIVKKIIENLGGTIGVESAKGNGSTFYFTLPRPSGAIETSRLENEKR</sequence>
<feature type="domain" description="PAS" evidence="8">
    <location>
        <begin position="689"/>
        <end position="759"/>
    </location>
</feature>
<feature type="domain" description="PAS" evidence="8">
    <location>
        <begin position="1231"/>
        <end position="1301"/>
    </location>
</feature>
<feature type="domain" description="PAC" evidence="9">
    <location>
        <begin position="637"/>
        <end position="688"/>
    </location>
</feature>
<dbReference type="PANTHER" id="PTHR43304:SF1">
    <property type="entry name" value="PAC DOMAIN-CONTAINING PROTEIN"/>
    <property type="match status" value="1"/>
</dbReference>
<dbReference type="InterPro" id="IPR029016">
    <property type="entry name" value="GAF-like_dom_sf"/>
</dbReference>
<accession>A0ABT8CAI3</accession>
<dbReference type="InterPro" id="IPR013655">
    <property type="entry name" value="PAS_fold_3"/>
</dbReference>
<feature type="domain" description="PAS" evidence="8">
    <location>
        <begin position="1769"/>
        <end position="1841"/>
    </location>
</feature>
<dbReference type="Gene3D" id="2.10.70.100">
    <property type="match status" value="1"/>
</dbReference>
<dbReference type="SUPFAM" id="SSF55781">
    <property type="entry name" value="GAF domain-like"/>
    <property type="match status" value="3"/>
</dbReference>
<dbReference type="Proteomes" id="UP001236663">
    <property type="component" value="Unassembled WGS sequence"/>
</dbReference>
<evidence type="ECO:0000256" key="1">
    <source>
        <dbReference type="ARBA" id="ARBA00000085"/>
    </source>
</evidence>
<dbReference type="Pfam" id="PF02518">
    <property type="entry name" value="HATPase_c"/>
    <property type="match status" value="1"/>
</dbReference>
<dbReference type="InterPro" id="IPR003594">
    <property type="entry name" value="HATPase_dom"/>
</dbReference>
<dbReference type="InterPro" id="IPR003661">
    <property type="entry name" value="HisK_dim/P_dom"/>
</dbReference>
<name>A0ABT8CAI3_9BACT</name>
<dbReference type="PROSITE" id="PS50109">
    <property type="entry name" value="HIS_KIN"/>
    <property type="match status" value="1"/>
</dbReference>
<dbReference type="RefSeq" id="WP_163383644.1">
    <property type="nucleotide sequence ID" value="NZ_JAUFQS010000047.1"/>
</dbReference>